<evidence type="ECO:0008006" key="5">
    <source>
        <dbReference type="Google" id="ProtNLM"/>
    </source>
</evidence>
<feature type="compositionally biased region" description="Basic and acidic residues" evidence="1">
    <location>
        <begin position="66"/>
        <end position="91"/>
    </location>
</feature>
<dbReference type="GeneID" id="22911969"/>
<protein>
    <recommendedName>
        <fullName evidence="5">Transmembrane protein</fullName>
    </recommendedName>
</protein>
<evidence type="ECO:0000256" key="1">
    <source>
        <dbReference type="SAM" id="MobiDB-lite"/>
    </source>
</evidence>
<dbReference type="RefSeq" id="XP_011129847.1">
    <property type="nucleotide sequence ID" value="XM_011131545.1"/>
</dbReference>
<dbReference type="EMBL" id="AFNH02000411">
    <property type="protein sequence ID" value="EZG71054.1"/>
    <property type="molecule type" value="Genomic_DNA"/>
</dbReference>
<feature type="region of interest" description="Disordered" evidence="1">
    <location>
        <begin position="33"/>
        <end position="134"/>
    </location>
</feature>
<evidence type="ECO:0000256" key="2">
    <source>
        <dbReference type="SAM" id="SignalP"/>
    </source>
</evidence>
<gene>
    <name evidence="3" type="ORF">GNI_053720</name>
</gene>
<keyword evidence="4" id="KW-1185">Reference proteome</keyword>
<feature type="compositionally biased region" description="Basic and acidic residues" evidence="1">
    <location>
        <begin position="44"/>
        <end position="55"/>
    </location>
</feature>
<comment type="caution">
    <text evidence="3">The sequence shown here is derived from an EMBL/GenBank/DDBJ whole genome shotgun (WGS) entry which is preliminary data.</text>
</comment>
<dbReference type="VEuPathDB" id="CryptoDB:GNI_053720"/>
<dbReference type="Proteomes" id="UP000019763">
    <property type="component" value="Unassembled WGS sequence"/>
</dbReference>
<sequence>MRNLKLALFVLVGMVVASTNEVADVANDILHGYQDEDDSDYSPDDDKDKDYDQRLKRIGNVVASEPHVKPDDQVPRDGSPDDIPEQKHQDGETNSTEDPAADDNEEVDFGARGGLQDADSGGGSQSPASQSQTSLSSLLGVLNPMEAKSALNDFWSEIQGQTREFTRNITPSMQTFARRMQAAGFPAPLVHGFREIEIPAGSFLPPFVPDIPIAGPLNPATWSQEQINAILNPQLLNLMNPNTAANTIAALLG</sequence>
<reference evidence="3" key="1">
    <citation type="submission" date="2013-12" db="EMBL/GenBank/DDBJ databases">
        <authorList>
            <person name="Omoto C.K."/>
            <person name="Sibley D."/>
            <person name="Venepally P."/>
            <person name="Hadjithomas M."/>
            <person name="Karamycheva S."/>
            <person name="Brunk B."/>
            <person name="Roos D."/>
            <person name="Caler E."/>
            <person name="Lorenzi H."/>
        </authorList>
    </citation>
    <scope>NUCLEOTIDE SEQUENCE</scope>
</reference>
<feature type="signal peptide" evidence="2">
    <location>
        <begin position="1"/>
        <end position="19"/>
    </location>
</feature>
<name>A0A023B952_GRENI</name>
<evidence type="ECO:0000313" key="4">
    <source>
        <dbReference type="Proteomes" id="UP000019763"/>
    </source>
</evidence>
<proteinExistence type="predicted"/>
<feature type="compositionally biased region" description="Acidic residues" evidence="1">
    <location>
        <begin position="99"/>
        <end position="108"/>
    </location>
</feature>
<evidence type="ECO:0000313" key="3">
    <source>
        <dbReference type="EMBL" id="EZG71054.1"/>
    </source>
</evidence>
<dbReference type="AlphaFoldDB" id="A0A023B952"/>
<feature type="compositionally biased region" description="Low complexity" evidence="1">
    <location>
        <begin position="114"/>
        <end position="134"/>
    </location>
</feature>
<organism evidence="3 4">
    <name type="scientific">Gregarina niphandrodes</name>
    <name type="common">Septate eugregarine</name>
    <dbReference type="NCBI Taxonomy" id="110365"/>
    <lineage>
        <taxon>Eukaryota</taxon>
        <taxon>Sar</taxon>
        <taxon>Alveolata</taxon>
        <taxon>Apicomplexa</taxon>
        <taxon>Conoidasida</taxon>
        <taxon>Gregarinasina</taxon>
        <taxon>Eugregarinorida</taxon>
        <taxon>Gregarinidae</taxon>
        <taxon>Gregarina</taxon>
    </lineage>
</organism>
<keyword evidence="2" id="KW-0732">Signal</keyword>
<feature type="chain" id="PRO_5001512073" description="Transmembrane protein" evidence="2">
    <location>
        <begin position="20"/>
        <end position="253"/>
    </location>
</feature>
<accession>A0A023B952</accession>